<dbReference type="STRING" id="85681.V4U4S8"/>
<reference evidence="2 3" key="1">
    <citation type="submission" date="2013-10" db="EMBL/GenBank/DDBJ databases">
        <authorList>
            <consortium name="International Citrus Genome Consortium"/>
            <person name="Jenkins J."/>
            <person name="Schmutz J."/>
            <person name="Prochnik S."/>
            <person name="Rokhsar D."/>
            <person name="Gmitter F."/>
            <person name="Ollitrault P."/>
            <person name="Machado M."/>
            <person name="Talon M."/>
            <person name="Wincker P."/>
            <person name="Jaillon O."/>
            <person name="Morgante M."/>
        </authorList>
    </citation>
    <scope>NUCLEOTIDE SEQUENCE</scope>
    <source>
        <strain evidence="3">cv. Clemenules</strain>
    </source>
</reference>
<evidence type="ECO:0000256" key="1">
    <source>
        <dbReference type="SAM" id="Phobius"/>
    </source>
</evidence>
<sequence>MQPSLGQIIQHLFDIQIIRHHYHLLRLIIALALPKLLRAINEKMDARKHEHEVYDVSIDMEKLADSLSGELESLHPLARECSIYRVPEATRCFHPSHFAPRMVSIGPFHHGKEELKAMEEHKKRYLKCFLQRTKVRVASFLVFIKAREAELRNCYAEAIHLESDEFIKMVLVDAVFLIEFFLKYYQRNLRTNEDPIFGKSFLYDDVKLEILLLENQLPLFIPNDLFNLAKTATFETNLYEEISFMTITCFWFRNCIVGYLPIQENLLELNFSKAKHFVDLLILCLQPSQSRADIALKDPNIPIVKELHQAGVKFKPGSSKNLLDIKFNEGILEIPFLTVYGSTERLYRNVLAFERMHCYTRYLNDYIIMMNYLVSTSKDAELLLQNEIIGLGNTEAVPTLFHNLDKGCAINYYDFQYSGIITDLQAYCKLPWHQWKATLKQNYFNTPWASISVIAAVILLLLTSIQTVCSLIAL</sequence>
<evidence type="ECO:0000313" key="3">
    <source>
        <dbReference type="Proteomes" id="UP000030687"/>
    </source>
</evidence>
<dbReference type="FunCoup" id="V4U4S8">
    <property type="interactions" value="143"/>
</dbReference>
<keyword evidence="1" id="KW-0812">Transmembrane</keyword>
<dbReference type="OMA" id="WVPEDIS"/>
<dbReference type="InParanoid" id="V4U4S8"/>
<evidence type="ECO:0000313" key="2">
    <source>
        <dbReference type="EMBL" id="ESR59105.1"/>
    </source>
</evidence>
<gene>
    <name evidence="2" type="ORF">CICLE_v10015107mg</name>
</gene>
<keyword evidence="3" id="KW-1185">Reference proteome</keyword>
<dbReference type="Proteomes" id="UP000030687">
    <property type="component" value="Unassembled WGS sequence"/>
</dbReference>
<dbReference type="InterPro" id="IPR004158">
    <property type="entry name" value="DUF247_pln"/>
</dbReference>
<keyword evidence="1" id="KW-1133">Transmembrane helix</keyword>
<organism evidence="2 3">
    <name type="scientific">Citrus clementina</name>
    <name type="common">Clementine</name>
    <name type="synonym">Citrus deliciosa x Citrus sinensis</name>
    <dbReference type="NCBI Taxonomy" id="85681"/>
    <lineage>
        <taxon>Eukaryota</taxon>
        <taxon>Viridiplantae</taxon>
        <taxon>Streptophyta</taxon>
        <taxon>Embryophyta</taxon>
        <taxon>Tracheophyta</taxon>
        <taxon>Spermatophyta</taxon>
        <taxon>Magnoliopsida</taxon>
        <taxon>eudicotyledons</taxon>
        <taxon>Gunneridae</taxon>
        <taxon>Pentapetalae</taxon>
        <taxon>rosids</taxon>
        <taxon>malvids</taxon>
        <taxon>Sapindales</taxon>
        <taxon>Rutaceae</taxon>
        <taxon>Aurantioideae</taxon>
        <taxon>Citrus</taxon>
    </lineage>
</organism>
<dbReference type="Gramene" id="ESR59105">
    <property type="protein sequence ID" value="ESR59105"/>
    <property type="gene ID" value="CICLE_v10015107mg"/>
</dbReference>
<feature type="transmembrane region" description="Helical" evidence="1">
    <location>
        <begin position="448"/>
        <end position="473"/>
    </location>
</feature>
<name>V4U4S8_CITCL</name>
<proteinExistence type="predicted"/>
<accession>V4U4S8</accession>
<dbReference type="PANTHER" id="PTHR31170">
    <property type="entry name" value="BNAC04G53230D PROTEIN"/>
    <property type="match status" value="1"/>
</dbReference>
<dbReference type="AlphaFoldDB" id="V4U4S8"/>
<keyword evidence="1" id="KW-0472">Membrane</keyword>
<protein>
    <submittedName>
        <fullName evidence="2">Uncharacterized protein</fullName>
    </submittedName>
</protein>
<dbReference type="Pfam" id="PF03140">
    <property type="entry name" value="DUF247"/>
    <property type="match status" value="1"/>
</dbReference>
<dbReference type="KEGG" id="cic:CICLE_v10015107mg"/>
<dbReference type="PANTHER" id="PTHR31170:SF25">
    <property type="entry name" value="BNAA09G04570D PROTEIN"/>
    <property type="match status" value="1"/>
</dbReference>
<dbReference type="eggNOG" id="ENOG502RY48">
    <property type="taxonomic scope" value="Eukaryota"/>
</dbReference>
<dbReference type="EMBL" id="KI536312">
    <property type="protein sequence ID" value="ESR59105.1"/>
    <property type="molecule type" value="Genomic_DNA"/>
</dbReference>